<dbReference type="InterPro" id="IPR052163">
    <property type="entry name" value="DGC-Regulatory_Protein"/>
</dbReference>
<dbReference type="OrthoDB" id="3514519at2"/>
<feature type="transmembrane region" description="Helical" evidence="1">
    <location>
        <begin position="154"/>
        <end position="172"/>
    </location>
</feature>
<accession>A0A420XQG8</accession>
<dbReference type="PANTHER" id="PTHR46663:SF4">
    <property type="entry name" value="DIGUANYLATE CYCLASE DGCT-RELATED"/>
    <property type="match status" value="1"/>
</dbReference>
<dbReference type="InterPro" id="IPR029787">
    <property type="entry name" value="Nucleotide_cyclase"/>
</dbReference>
<evidence type="ECO:0000259" key="2">
    <source>
        <dbReference type="PROSITE" id="PS50887"/>
    </source>
</evidence>
<name>A0A420XQG8_9ACTN</name>
<dbReference type="SMART" id="SM00267">
    <property type="entry name" value="GGDEF"/>
    <property type="match status" value="1"/>
</dbReference>
<keyword evidence="1" id="KW-1133">Transmembrane helix</keyword>
<dbReference type="Gene3D" id="3.30.70.270">
    <property type="match status" value="1"/>
</dbReference>
<gene>
    <name evidence="3" type="ORF">CLV35_2018</name>
</gene>
<feature type="transmembrane region" description="Helical" evidence="1">
    <location>
        <begin position="119"/>
        <end position="142"/>
    </location>
</feature>
<feature type="transmembrane region" description="Helical" evidence="1">
    <location>
        <begin position="28"/>
        <end position="45"/>
    </location>
</feature>
<feature type="transmembrane region" description="Helical" evidence="1">
    <location>
        <begin position="279"/>
        <end position="298"/>
    </location>
</feature>
<protein>
    <submittedName>
        <fullName evidence="3">Diguanylate cyclase (GGDEF)-like protein</fullName>
    </submittedName>
</protein>
<evidence type="ECO:0000313" key="3">
    <source>
        <dbReference type="EMBL" id="RKS75548.1"/>
    </source>
</evidence>
<keyword evidence="4" id="KW-1185">Reference proteome</keyword>
<dbReference type="EMBL" id="RBWV01000011">
    <property type="protein sequence ID" value="RKS75548.1"/>
    <property type="molecule type" value="Genomic_DNA"/>
</dbReference>
<dbReference type="NCBIfam" id="TIGR00254">
    <property type="entry name" value="GGDEF"/>
    <property type="match status" value="1"/>
</dbReference>
<feature type="transmembrane region" description="Helical" evidence="1">
    <location>
        <begin position="90"/>
        <end position="107"/>
    </location>
</feature>
<reference evidence="3 4" key="1">
    <citation type="submission" date="2018-10" db="EMBL/GenBank/DDBJ databases">
        <title>Genomic Encyclopedia of Archaeal and Bacterial Type Strains, Phase II (KMG-II): from individual species to whole genera.</title>
        <authorList>
            <person name="Goeker M."/>
        </authorList>
    </citation>
    <scope>NUCLEOTIDE SEQUENCE [LARGE SCALE GENOMIC DNA]</scope>
    <source>
        <strain evidence="3 4">RP-AC37</strain>
    </source>
</reference>
<feature type="transmembrane region" description="Helical" evidence="1">
    <location>
        <begin position="251"/>
        <end position="273"/>
    </location>
</feature>
<organism evidence="3 4">
    <name type="scientific">Motilibacter peucedani</name>
    <dbReference type="NCBI Taxonomy" id="598650"/>
    <lineage>
        <taxon>Bacteria</taxon>
        <taxon>Bacillati</taxon>
        <taxon>Actinomycetota</taxon>
        <taxon>Actinomycetes</taxon>
        <taxon>Motilibacterales</taxon>
        <taxon>Motilibacteraceae</taxon>
        <taxon>Motilibacter</taxon>
    </lineage>
</organism>
<dbReference type="PANTHER" id="PTHR46663">
    <property type="entry name" value="DIGUANYLATE CYCLASE DGCT-RELATED"/>
    <property type="match status" value="1"/>
</dbReference>
<dbReference type="SUPFAM" id="SSF55073">
    <property type="entry name" value="Nucleotide cyclase"/>
    <property type="match status" value="1"/>
</dbReference>
<feature type="transmembrane region" description="Helical" evidence="1">
    <location>
        <begin position="179"/>
        <end position="202"/>
    </location>
</feature>
<dbReference type="RefSeq" id="WP_121193308.1">
    <property type="nucleotide sequence ID" value="NZ_RBWV01000011.1"/>
</dbReference>
<dbReference type="InParanoid" id="A0A420XQG8"/>
<dbReference type="PROSITE" id="PS50887">
    <property type="entry name" value="GGDEF"/>
    <property type="match status" value="1"/>
</dbReference>
<proteinExistence type="predicted"/>
<sequence>MSSRAAVATLVACLGLVAWQPEAPVGRTAYFGCSVAFVVLAWRAVARPSSRTRLPWALLAATLTTWLLGDTVYAGMNICGYSPDISVCDVLWIAGYPMLAAALFVVVRHRAPHSARAGVLDGLTLTSAVAMTMWVLIVSPGMDASSALASVVQVAYPLGDVVVLSAVLFLLFTPGRRGAPVVLLVLGAAVMQVGDTVLSVLADVVGDSVLVHFDAVFLMSNAFLMLAVVSPQRDAELLTASEPRPERPHRARVLFLGAALACGPLIFALRGTLAPGERVALGLGSLVTVTFALARFTLAIGEQARAQRELARVADRDPLTGLANRRVLLDRVSAALSSGAGVLVLYLDLDGFKAVNDEYGHSAGDAVLGAVAERLRAGVRPHDLVARMGGDEFVVLCEDLDPTDVDGLVERLRRSVSEPVLLGGVPVRVGVSIGTAGGVGSDGEHLLLTADAAMFADKRTRAASAGGADVVGVGREGELASRLQRLEPAP</sequence>
<evidence type="ECO:0000313" key="4">
    <source>
        <dbReference type="Proteomes" id="UP000281955"/>
    </source>
</evidence>
<dbReference type="AlphaFoldDB" id="A0A420XQG8"/>
<comment type="caution">
    <text evidence="3">The sequence shown here is derived from an EMBL/GenBank/DDBJ whole genome shotgun (WGS) entry which is preliminary data.</text>
</comment>
<keyword evidence="1" id="KW-0472">Membrane</keyword>
<keyword evidence="1" id="KW-0812">Transmembrane</keyword>
<dbReference type="InterPro" id="IPR000160">
    <property type="entry name" value="GGDEF_dom"/>
</dbReference>
<dbReference type="Pfam" id="PF00990">
    <property type="entry name" value="GGDEF"/>
    <property type="match status" value="1"/>
</dbReference>
<dbReference type="Proteomes" id="UP000281955">
    <property type="component" value="Unassembled WGS sequence"/>
</dbReference>
<evidence type="ECO:0000256" key="1">
    <source>
        <dbReference type="SAM" id="Phobius"/>
    </source>
</evidence>
<feature type="transmembrane region" description="Helical" evidence="1">
    <location>
        <begin position="208"/>
        <end position="230"/>
    </location>
</feature>
<feature type="domain" description="GGDEF" evidence="2">
    <location>
        <begin position="340"/>
        <end position="476"/>
    </location>
</feature>
<feature type="transmembrane region" description="Helical" evidence="1">
    <location>
        <begin position="57"/>
        <end position="78"/>
    </location>
</feature>
<dbReference type="CDD" id="cd01949">
    <property type="entry name" value="GGDEF"/>
    <property type="match status" value="1"/>
</dbReference>
<dbReference type="InterPro" id="IPR043128">
    <property type="entry name" value="Rev_trsase/Diguanyl_cyclase"/>
</dbReference>